<accession>A0A418V634</accession>
<comment type="similarity">
    <text evidence="3 10">Belongs to the PurH family.</text>
</comment>
<dbReference type="EMBL" id="QYUJ01000014">
    <property type="protein sequence ID" value="RJF71556.1"/>
    <property type="molecule type" value="Genomic_DNA"/>
</dbReference>
<dbReference type="InterPro" id="IPR011607">
    <property type="entry name" value="MGS-like_dom"/>
</dbReference>
<organism evidence="12 13">
    <name type="scientific">Deinococcus cavernae</name>
    <dbReference type="NCBI Taxonomy" id="2320857"/>
    <lineage>
        <taxon>Bacteria</taxon>
        <taxon>Thermotogati</taxon>
        <taxon>Deinococcota</taxon>
        <taxon>Deinococci</taxon>
        <taxon>Deinococcales</taxon>
        <taxon>Deinococcaceae</taxon>
        <taxon>Deinococcus</taxon>
    </lineage>
</organism>
<dbReference type="FunFam" id="3.40.140.20:FF:000001">
    <property type="entry name" value="Bifunctional purine biosynthesis protein PurH"/>
    <property type="match status" value="1"/>
</dbReference>
<dbReference type="AlphaFoldDB" id="A0A418V634"/>
<dbReference type="InterPro" id="IPR016193">
    <property type="entry name" value="Cytidine_deaminase-like"/>
</dbReference>
<dbReference type="PIRSF" id="PIRSF000414">
    <property type="entry name" value="AICARFT_IMPCHas"/>
    <property type="match status" value="1"/>
</dbReference>
<dbReference type="EC" id="3.5.4.10" evidence="10"/>
<comment type="caution">
    <text evidence="12">The sequence shown here is derived from an EMBL/GenBank/DDBJ whole genome shotgun (WGS) entry which is preliminary data.</text>
</comment>
<dbReference type="Proteomes" id="UP000286287">
    <property type="component" value="Unassembled WGS sequence"/>
</dbReference>
<comment type="catalytic activity">
    <reaction evidence="8 10">
        <text>(6R)-10-formyltetrahydrofolate + 5-amino-1-(5-phospho-beta-D-ribosyl)imidazole-4-carboxamide = 5-formamido-1-(5-phospho-D-ribosyl)imidazole-4-carboxamide + (6S)-5,6,7,8-tetrahydrofolate</text>
        <dbReference type="Rhea" id="RHEA:22192"/>
        <dbReference type="ChEBI" id="CHEBI:57453"/>
        <dbReference type="ChEBI" id="CHEBI:58467"/>
        <dbReference type="ChEBI" id="CHEBI:58475"/>
        <dbReference type="ChEBI" id="CHEBI:195366"/>
        <dbReference type="EC" id="2.1.2.3"/>
    </reaction>
</comment>
<evidence type="ECO:0000256" key="8">
    <source>
        <dbReference type="ARBA" id="ARBA00050488"/>
    </source>
</evidence>
<feature type="domain" description="MGS-like" evidence="11">
    <location>
        <begin position="1"/>
        <end position="143"/>
    </location>
</feature>
<dbReference type="Pfam" id="PF01808">
    <property type="entry name" value="AICARFT_IMPCHas"/>
    <property type="match status" value="1"/>
</dbReference>
<dbReference type="UniPathway" id="UPA00074">
    <property type="reaction ID" value="UER00133"/>
</dbReference>
<evidence type="ECO:0000256" key="2">
    <source>
        <dbReference type="ARBA" id="ARBA00004954"/>
    </source>
</evidence>
<dbReference type="CDD" id="cd01421">
    <property type="entry name" value="IMPCH"/>
    <property type="match status" value="1"/>
</dbReference>
<evidence type="ECO:0000259" key="11">
    <source>
        <dbReference type="PROSITE" id="PS51855"/>
    </source>
</evidence>
<dbReference type="SMART" id="SM00798">
    <property type="entry name" value="AICARFT_IMPCHas"/>
    <property type="match status" value="1"/>
</dbReference>
<dbReference type="GO" id="GO:0004643">
    <property type="term" value="F:phosphoribosylaminoimidazolecarboxamide formyltransferase activity"/>
    <property type="evidence" value="ECO:0007669"/>
    <property type="project" value="UniProtKB-UniRule"/>
</dbReference>
<dbReference type="Gene3D" id="3.40.140.20">
    <property type="match status" value="2"/>
</dbReference>
<dbReference type="OrthoDB" id="9802065at2"/>
<dbReference type="FunFam" id="3.40.50.1380:FF:000001">
    <property type="entry name" value="Bifunctional purine biosynthesis protein PurH"/>
    <property type="match status" value="1"/>
</dbReference>
<evidence type="ECO:0000256" key="3">
    <source>
        <dbReference type="ARBA" id="ARBA00007667"/>
    </source>
</evidence>
<dbReference type="PANTHER" id="PTHR11692:SF0">
    <property type="entry name" value="BIFUNCTIONAL PURINE BIOSYNTHESIS PROTEIN ATIC"/>
    <property type="match status" value="1"/>
</dbReference>
<evidence type="ECO:0000256" key="7">
    <source>
        <dbReference type="ARBA" id="ARBA00023268"/>
    </source>
</evidence>
<keyword evidence="7 10" id="KW-0511">Multifunctional enzyme</keyword>
<keyword evidence="4 10" id="KW-0808">Transferase</keyword>
<comment type="domain">
    <text evidence="10">The IMP cyclohydrolase activity resides in the N-terminal region.</text>
</comment>
<dbReference type="Gene3D" id="3.40.50.1380">
    <property type="entry name" value="Methylglyoxal synthase-like domain"/>
    <property type="match status" value="1"/>
</dbReference>
<dbReference type="NCBIfam" id="NF002049">
    <property type="entry name" value="PRK00881.1"/>
    <property type="match status" value="1"/>
</dbReference>
<reference evidence="12 13" key="1">
    <citation type="submission" date="2018-09" db="EMBL/GenBank/DDBJ databases">
        <authorList>
            <person name="Zhu H."/>
        </authorList>
    </citation>
    <scope>NUCLEOTIDE SEQUENCE [LARGE SCALE GENOMIC DNA]</scope>
    <source>
        <strain evidence="12 13">K2S05-167</strain>
    </source>
</reference>
<dbReference type="InterPro" id="IPR002695">
    <property type="entry name" value="PurH-like"/>
</dbReference>
<dbReference type="GO" id="GO:0003937">
    <property type="term" value="F:IMP cyclohydrolase activity"/>
    <property type="evidence" value="ECO:0007669"/>
    <property type="project" value="UniProtKB-UniRule"/>
</dbReference>
<evidence type="ECO:0000256" key="10">
    <source>
        <dbReference type="HAMAP-Rule" id="MF_00139"/>
    </source>
</evidence>
<evidence type="ECO:0000256" key="4">
    <source>
        <dbReference type="ARBA" id="ARBA00022679"/>
    </source>
</evidence>
<dbReference type="PANTHER" id="PTHR11692">
    <property type="entry name" value="BIFUNCTIONAL PURINE BIOSYNTHESIS PROTEIN PURH"/>
    <property type="match status" value="1"/>
</dbReference>
<keyword evidence="5 10" id="KW-0658">Purine biosynthesis</keyword>
<protein>
    <recommendedName>
        <fullName evidence="10">Bifunctional purine biosynthesis protein PurH</fullName>
    </recommendedName>
    <domain>
        <recommendedName>
            <fullName evidence="10">Phosphoribosylaminoimidazolecarboxamide formyltransferase</fullName>
            <ecNumber evidence="10">2.1.2.3</ecNumber>
        </recommendedName>
        <alternativeName>
            <fullName evidence="10">AICAR transformylase</fullName>
        </alternativeName>
    </domain>
    <domain>
        <recommendedName>
            <fullName evidence="10">IMP cyclohydrolase</fullName>
            <ecNumber evidence="10">3.5.4.10</ecNumber>
        </recommendedName>
        <alternativeName>
            <fullName evidence="10">ATIC</fullName>
        </alternativeName>
        <alternativeName>
            <fullName evidence="10">IMP synthase</fullName>
        </alternativeName>
        <alternativeName>
            <fullName evidence="10">Inosinicase</fullName>
        </alternativeName>
    </domain>
</protein>
<keyword evidence="6 10" id="KW-0378">Hydrolase</keyword>
<evidence type="ECO:0000313" key="13">
    <source>
        <dbReference type="Proteomes" id="UP000286287"/>
    </source>
</evidence>
<comment type="catalytic activity">
    <reaction evidence="9 10">
        <text>IMP + H2O = 5-formamido-1-(5-phospho-D-ribosyl)imidazole-4-carboxamide</text>
        <dbReference type="Rhea" id="RHEA:18445"/>
        <dbReference type="ChEBI" id="CHEBI:15377"/>
        <dbReference type="ChEBI" id="CHEBI:58053"/>
        <dbReference type="ChEBI" id="CHEBI:58467"/>
        <dbReference type="EC" id="3.5.4.10"/>
    </reaction>
</comment>
<comment type="pathway">
    <text evidence="2 10">Purine metabolism; IMP biosynthesis via de novo pathway; 5-formamido-1-(5-phospho-D-ribosyl)imidazole-4-carboxamide from 5-amino-1-(5-phospho-D-ribosyl)imidazole-4-carboxamide (10-formyl THF route): step 1/1.</text>
</comment>
<evidence type="ECO:0000256" key="6">
    <source>
        <dbReference type="ARBA" id="ARBA00022801"/>
    </source>
</evidence>
<dbReference type="GO" id="GO:0005829">
    <property type="term" value="C:cytosol"/>
    <property type="evidence" value="ECO:0007669"/>
    <property type="project" value="TreeGrafter"/>
</dbReference>
<evidence type="ECO:0000313" key="12">
    <source>
        <dbReference type="EMBL" id="RJF71556.1"/>
    </source>
</evidence>
<evidence type="ECO:0000256" key="1">
    <source>
        <dbReference type="ARBA" id="ARBA00004844"/>
    </source>
</evidence>
<dbReference type="SUPFAM" id="SSF52335">
    <property type="entry name" value="Methylglyoxal synthase-like"/>
    <property type="match status" value="1"/>
</dbReference>
<dbReference type="SUPFAM" id="SSF53927">
    <property type="entry name" value="Cytidine deaminase-like"/>
    <property type="match status" value="1"/>
</dbReference>
<evidence type="ECO:0000256" key="5">
    <source>
        <dbReference type="ARBA" id="ARBA00022755"/>
    </source>
</evidence>
<keyword evidence="13" id="KW-1185">Reference proteome</keyword>
<dbReference type="HAMAP" id="MF_00139">
    <property type="entry name" value="PurH"/>
    <property type="match status" value="1"/>
</dbReference>
<gene>
    <name evidence="10 12" type="primary">purH</name>
    <name evidence="12" type="ORF">D3875_08205</name>
</gene>
<name>A0A418V634_9DEIO</name>
<dbReference type="RefSeq" id="WP_119762851.1">
    <property type="nucleotide sequence ID" value="NZ_QYUJ01000014.1"/>
</dbReference>
<sequence length="510" mass="54511">MTKRALISVSDKTGVVEFATQLQQRGWELLSTGGTFAAISAAGIPVQQVSDVTGFPEMMDGRVKTLHPAVHGGILARRGTAHMDELSAQNFGTIDLVCVNLYPFRETVARGAPDGDVIENIDIGGPAMIRSAAKNHEGVLVLVDPADYAVALQQEVSPAERRRLAAKAYRHTSEYDAAITAYLEGTSDELPTKLPEHLTLNLSKTAEVRYGENPHQPGAIYRWGQAHGPVIDAQVVAGKPMSFNNYADADAAWNLCQELAAQEEGAVCVAVKHANPCGVAVAEDVRAAWERARDADTLSVFGGVVAVSRAVDLNAAQAMRGTFLEVLIAPQVTPDAVEWFAEKKPDLRVLIAGPQTNLSVLDVRPLVGGFAVQERDTRPWSDLCPEVVTTRQPSEQEWADLRFAWGVVKGARSNAIALVKNGVTVGLGAGAVSRIWAAERAMTNAGDKAQGAVLASEAFFPFDDVVRLAASQGVRAILQPGGAKRDPEVIAACNELGLSMVFTGSRHFKH</sequence>
<dbReference type="Pfam" id="PF02142">
    <property type="entry name" value="MGS"/>
    <property type="match status" value="1"/>
</dbReference>
<dbReference type="InterPro" id="IPR024051">
    <property type="entry name" value="AICAR_Tfase_dup_dom_sf"/>
</dbReference>
<dbReference type="PROSITE" id="PS51855">
    <property type="entry name" value="MGS"/>
    <property type="match status" value="1"/>
</dbReference>
<dbReference type="EC" id="2.1.2.3" evidence="10"/>
<evidence type="ECO:0000256" key="9">
    <source>
        <dbReference type="ARBA" id="ARBA00050687"/>
    </source>
</evidence>
<proteinExistence type="inferred from homology"/>
<dbReference type="GO" id="GO:0006189">
    <property type="term" value="P:'de novo' IMP biosynthetic process"/>
    <property type="evidence" value="ECO:0007669"/>
    <property type="project" value="UniProtKB-UniRule"/>
</dbReference>
<dbReference type="NCBIfam" id="TIGR00355">
    <property type="entry name" value="purH"/>
    <property type="match status" value="1"/>
</dbReference>
<comment type="pathway">
    <text evidence="1 10">Purine metabolism; IMP biosynthesis via de novo pathway; IMP from 5-formamido-1-(5-phospho-D-ribosyl)imidazole-4-carboxamide: step 1/1.</text>
</comment>
<dbReference type="InterPro" id="IPR036914">
    <property type="entry name" value="MGS-like_dom_sf"/>
</dbReference>
<dbReference type="SMART" id="SM00851">
    <property type="entry name" value="MGS"/>
    <property type="match status" value="1"/>
</dbReference>